<accession>A0ABZ0YZB8</accession>
<evidence type="ECO:0000256" key="1">
    <source>
        <dbReference type="SAM" id="Phobius"/>
    </source>
</evidence>
<sequence length="485" mass="54541">MQLRGFNLLSFRSFGMRNPVVFIGLQLFLLVALASFVPYLSEHAWFGFAIILVLLGFGFIFSQRLDWVFSPLTFFSVSYLGYAVGAIYYSIAGGVGKFSILTGTEVEFWSYAPSVSLLLVLCFIGFGAGYLFGEFRIHGCRAKPPSREAAAGQKGKWLLSVYKPIVFISLFIGLVWWVYIAYTVSDGLWQFIKEFQVFPHRVAEYGISTLPYHFYYAGIFLWLYVFLLKDESPGVLFWLLSLVGVLINLTQGRVMLSATFLMSLLVALGVFRPVLRARIVYLLLGVVVLAIVAYVLRIYSNYSFIGKEFDLFDGGLVSSVLGSLVAGGNVPDLQQLVIITHGWPHGSGVYGLTYLDGFRNMFSGLFGFEPSSVGLQIKELYFPDRSGPPTPGAVGETYYNFGMFSPLFFVFVGFVLAKIYRHVLASGSALLYIIYAIFLTRFVFMYPKVDSTMIVNFLWGVGPFLFILLVSYLCWGFLRFGREFR</sequence>
<feature type="transmembrane region" description="Helical" evidence="1">
    <location>
        <begin position="280"/>
        <end position="299"/>
    </location>
</feature>
<reference evidence="2 3" key="1">
    <citation type="submission" date="2023-11" db="EMBL/GenBank/DDBJ databases">
        <title>MicrobeMod: A computational toolkit for identifying prokaryotic methylation and restriction-modification with nanopore sequencing.</title>
        <authorList>
            <person name="Crits-Christoph A."/>
            <person name="Kang S.C."/>
            <person name="Lee H."/>
            <person name="Ostrov N."/>
        </authorList>
    </citation>
    <scope>NUCLEOTIDE SEQUENCE [LARGE SCALE GENOMIC DNA]</scope>
    <source>
        <strain evidence="2 3">ATCC 49870</strain>
    </source>
</reference>
<keyword evidence="3" id="KW-1185">Reference proteome</keyword>
<feature type="transmembrane region" description="Helical" evidence="1">
    <location>
        <begin position="256"/>
        <end position="275"/>
    </location>
</feature>
<dbReference type="Proteomes" id="UP001327459">
    <property type="component" value="Chromosome"/>
</dbReference>
<feature type="transmembrane region" description="Helical" evidence="1">
    <location>
        <begin position="111"/>
        <end position="133"/>
    </location>
</feature>
<keyword evidence="1" id="KW-1133">Transmembrane helix</keyword>
<evidence type="ECO:0000313" key="3">
    <source>
        <dbReference type="Proteomes" id="UP001327459"/>
    </source>
</evidence>
<feature type="transmembrane region" description="Helical" evidence="1">
    <location>
        <begin position="68"/>
        <end position="91"/>
    </location>
</feature>
<feature type="transmembrane region" description="Helical" evidence="1">
    <location>
        <begin position="165"/>
        <end position="185"/>
    </location>
</feature>
<feature type="transmembrane region" description="Helical" evidence="1">
    <location>
        <begin position="453"/>
        <end position="478"/>
    </location>
</feature>
<feature type="transmembrane region" description="Helical" evidence="1">
    <location>
        <begin position="234"/>
        <end position="250"/>
    </location>
</feature>
<feature type="transmembrane region" description="Helical" evidence="1">
    <location>
        <begin position="205"/>
        <end position="227"/>
    </location>
</feature>
<dbReference type="EMBL" id="CP140153">
    <property type="protein sequence ID" value="WQH17376.1"/>
    <property type="molecule type" value="Genomic_DNA"/>
</dbReference>
<keyword evidence="1" id="KW-0812">Transmembrane</keyword>
<feature type="transmembrane region" description="Helical" evidence="1">
    <location>
        <begin position="429"/>
        <end position="447"/>
    </location>
</feature>
<feature type="transmembrane region" description="Helical" evidence="1">
    <location>
        <begin position="44"/>
        <end position="61"/>
    </location>
</feature>
<evidence type="ECO:0008006" key="4">
    <source>
        <dbReference type="Google" id="ProtNLM"/>
    </source>
</evidence>
<feature type="transmembrane region" description="Helical" evidence="1">
    <location>
        <begin position="398"/>
        <end position="417"/>
    </location>
</feature>
<proteinExistence type="predicted"/>
<organism evidence="2 3">
    <name type="scientific">Guyparkeria halophila</name>
    <dbReference type="NCBI Taxonomy" id="47960"/>
    <lineage>
        <taxon>Bacteria</taxon>
        <taxon>Pseudomonadati</taxon>
        <taxon>Pseudomonadota</taxon>
        <taxon>Gammaproteobacteria</taxon>
        <taxon>Chromatiales</taxon>
        <taxon>Thioalkalibacteraceae</taxon>
        <taxon>Guyparkeria</taxon>
    </lineage>
</organism>
<protein>
    <recommendedName>
        <fullName evidence="4">Oligosaccharide repeat unit polymerase</fullName>
    </recommendedName>
</protein>
<dbReference type="RefSeq" id="WP_322522345.1">
    <property type="nucleotide sequence ID" value="NZ_CP140153.1"/>
</dbReference>
<keyword evidence="1" id="KW-0472">Membrane</keyword>
<evidence type="ECO:0000313" key="2">
    <source>
        <dbReference type="EMBL" id="WQH17376.1"/>
    </source>
</evidence>
<gene>
    <name evidence="2" type="ORF">SR882_05580</name>
</gene>
<name>A0ABZ0YZB8_9GAMM</name>